<sequence>MNVIEAIRDRRSIRKYKTDLVSVETLEAVLDAARWAPSWANKQCCRLVVVEKPENKLSIAEALSPTNPAIDAVQNAPVLIVACAEMGRSGFKKGEAATDKGDWFMFDVALAMQNLTLAAHELG</sequence>
<dbReference type="InterPro" id="IPR029479">
    <property type="entry name" value="Nitroreductase"/>
</dbReference>
<dbReference type="PANTHER" id="PTHR43673">
    <property type="entry name" value="NAD(P)H NITROREDUCTASE YDGI-RELATED"/>
    <property type="match status" value="1"/>
</dbReference>
<evidence type="ECO:0000256" key="2">
    <source>
        <dbReference type="ARBA" id="ARBA00023002"/>
    </source>
</evidence>
<dbReference type="Pfam" id="PF00881">
    <property type="entry name" value="Nitroreductase"/>
    <property type="match status" value="1"/>
</dbReference>
<protein>
    <recommendedName>
        <fullName evidence="3">Nitroreductase domain-containing protein</fullName>
    </recommendedName>
</protein>
<dbReference type="SUPFAM" id="SSF55469">
    <property type="entry name" value="FMN-dependent nitroreductase-like"/>
    <property type="match status" value="1"/>
</dbReference>
<feature type="domain" description="Nitroreductase" evidence="3">
    <location>
        <begin position="7"/>
        <end position="73"/>
    </location>
</feature>
<dbReference type="EMBL" id="BARS01028626">
    <property type="protein sequence ID" value="GAG10650.1"/>
    <property type="molecule type" value="Genomic_DNA"/>
</dbReference>
<evidence type="ECO:0000256" key="1">
    <source>
        <dbReference type="ARBA" id="ARBA00007118"/>
    </source>
</evidence>
<evidence type="ECO:0000259" key="3">
    <source>
        <dbReference type="Pfam" id="PF00881"/>
    </source>
</evidence>
<comment type="caution">
    <text evidence="4">The sequence shown here is derived from an EMBL/GenBank/DDBJ whole genome shotgun (WGS) entry which is preliminary data.</text>
</comment>
<organism evidence="4">
    <name type="scientific">marine sediment metagenome</name>
    <dbReference type="NCBI Taxonomy" id="412755"/>
    <lineage>
        <taxon>unclassified sequences</taxon>
        <taxon>metagenomes</taxon>
        <taxon>ecological metagenomes</taxon>
    </lineage>
</organism>
<dbReference type="GO" id="GO:0016491">
    <property type="term" value="F:oxidoreductase activity"/>
    <property type="evidence" value="ECO:0007669"/>
    <property type="project" value="UniProtKB-KW"/>
</dbReference>
<proteinExistence type="inferred from homology"/>
<dbReference type="InterPro" id="IPR000415">
    <property type="entry name" value="Nitroreductase-like"/>
</dbReference>
<accession>X0UXZ6</accession>
<dbReference type="Gene3D" id="3.40.109.10">
    <property type="entry name" value="NADH Oxidase"/>
    <property type="match status" value="1"/>
</dbReference>
<dbReference type="AlphaFoldDB" id="X0UXZ6"/>
<comment type="similarity">
    <text evidence="1">Belongs to the nitroreductase family.</text>
</comment>
<dbReference type="PANTHER" id="PTHR43673:SF10">
    <property type="entry name" value="NADH DEHYDROGENASE_NAD(P)H NITROREDUCTASE XCC3605-RELATED"/>
    <property type="match status" value="1"/>
</dbReference>
<keyword evidence="2" id="KW-0560">Oxidoreductase</keyword>
<evidence type="ECO:0000313" key="4">
    <source>
        <dbReference type="EMBL" id="GAG10650.1"/>
    </source>
</evidence>
<name>X0UXZ6_9ZZZZ</name>
<feature type="non-terminal residue" evidence="4">
    <location>
        <position position="123"/>
    </location>
</feature>
<reference evidence="4" key="1">
    <citation type="journal article" date="2014" name="Front. Microbiol.">
        <title>High frequency of phylogenetically diverse reductive dehalogenase-homologous genes in deep subseafloor sedimentary metagenomes.</title>
        <authorList>
            <person name="Kawai M."/>
            <person name="Futagami T."/>
            <person name="Toyoda A."/>
            <person name="Takaki Y."/>
            <person name="Nishi S."/>
            <person name="Hori S."/>
            <person name="Arai W."/>
            <person name="Tsubouchi T."/>
            <person name="Morono Y."/>
            <person name="Uchiyama I."/>
            <person name="Ito T."/>
            <person name="Fujiyama A."/>
            <person name="Inagaki F."/>
            <person name="Takami H."/>
        </authorList>
    </citation>
    <scope>NUCLEOTIDE SEQUENCE</scope>
    <source>
        <strain evidence="4">Expedition CK06-06</strain>
    </source>
</reference>
<gene>
    <name evidence="4" type="ORF">S01H1_44842</name>
</gene>